<gene>
    <name evidence="11" type="primary">fabV</name>
    <name evidence="15" type="ORF">AQUSIP_01950</name>
</gene>
<keyword evidence="6 11" id="KW-0443">Lipid metabolism</keyword>
<keyword evidence="16" id="KW-1185">Reference proteome</keyword>
<evidence type="ECO:0000259" key="12">
    <source>
        <dbReference type="Pfam" id="PF07055"/>
    </source>
</evidence>
<evidence type="ECO:0000256" key="1">
    <source>
        <dbReference type="ARBA" id="ARBA00011245"/>
    </source>
</evidence>
<evidence type="ECO:0000256" key="3">
    <source>
        <dbReference type="ARBA" id="ARBA00022832"/>
    </source>
</evidence>
<evidence type="ECO:0000256" key="10">
    <source>
        <dbReference type="ARBA" id="ARBA00060887"/>
    </source>
</evidence>
<evidence type="ECO:0000256" key="11">
    <source>
        <dbReference type="HAMAP-Rule" id="MF_01838"/>
    </source>
</evidence>
<dbReference type="InterPro" id="IPR024910">
    <property type="entry name" value="Enoyl-CoA_Rdtase_cat_dom"/>
</dbReference>
<evidence type="ECO:0000259" key="13">
    <source>
        <dbReference type="Pfam" id="PF12241"/>
    </source>
</evidence>
<feature type="binding site" evidence="11">
    <location>
        <begin position="138"/>
        <end position="139"/>
    </location>
    <ligand>
        <name>NAD(+)</name>
        <dbReference type="ChEBI" id="CHEBI:57540"/>
    </ligand>
</feature>
<feature type="binding site" evidence="11">
    <location>
        <position position="224"/>
    </location>
    <ligand>
        <name>substrate</name>
    </ligand>
</feature>
<dbReference type="NCBIfam" id="NF010177">
    <property type="entry name" value="PRK13656.1"/>
    <property type="match status" value="1"/>
</dbReference>
<comment type="similarity">
    <text evidence="10 11">Belongs to the TER reductase family.</text>
</comment>
<dbReference type="GO" id="GO:0006633">
    <property type="term" value="P:fatty acid biosynthetic process"/>
    <property type="evidence" value="ECO:0007669"/>
    <property type="project" value="UniProtKB-UniRule"/>
</dbReference>
<evidence type="ECO:0000259" key="14">
    <source>
        <dbReference type="Pfam" id="PF12242"/>
    </source>
</evidence>
<dbReference type="PANTHER" id="PTHR37480">
    <property type="entry name" value="ENOYL-[ACYL-CARRIER-PROTEIN] REDUCTASE [NADH]"/>
    <property type="match status" value="1"/>
</dbReference>
<feature type="binding site" evidence="11">
    <location>
        <begin position="110"/>
        <end position="111"/>
    </location>
    <ligand>
        <name>NAD(+)</name>
        <dbReference type="ChEBI" id="CHEBI:57540"/>
    </ligand>
</feature>
<accession>A0A5E4PEY9</accession>
<evidence type="ECO:0000256" key="6">
    <source>
        <dbReference type="ARBA" id="ARBA00023098"/>
    </source>
</evidence>
<feature type="binding site" evidence="11">
    <location>
        <begin position="73"/>
        <end position="74"/>
    </location>
    <ligand>
        <name>NAD(+)</name>
        <dbReference type="ChEBI" id="CHEBI:57540"/>
    </ligand>
</feature>
<dbReference type="Pfam" id="PF07055">
    <property type="entry name" value="Eno-Rase_FAD_bd"/>
    <property type="match status" value="1"/>
</dbReference>
<name>A0A5E4PEY9_9COXI</name>
<reference evidence="15 16" key="1">
    <citation type="submission" date="2019-08" db="EMBL/GenBank/DDBJ databases">
        <authorList>
            <person name="Guy L."/>
        </authorList>
    </citation>
    <scope>NUCLEOTIDE SEQUENCE [LARGE SCALE GENOMIC DNA]</scope>
    <source>
        <strain evidence="15 16">SGT-108</strain>
    </source>
</reference>
<keyword evidence="2 11" id="KW-0444">Lipid biosynthesis</keyword>
<evidence type="ECO:0000256" key="2">
    <source>
        <dbReference type="ARBA" id="ARBA00022516"/>
    </source>
</evidence>
<keyword evidence="3 11" id="KW-0276">Fatty acid metabolism</keyword>
<keyword evidence="4 11" id="KW-0560">Oxidoreductase</keyword>
<organism evidence="15 16">
    <name type="scientific">Aquicella siphonis</name>
    <dbReference type="NCBI Taxonomy" id="254247"/>
    <lineage>
        <taxon>Bacteria</taxon>
        <taxon>Pseudomonadati</taxon>
        <taxon>Pseudomonadota</taxon>
        <taxon>Gammaproteobacteria</taxon>
        <taxon>Legionellales</taxon>
        <taxon>Coxiellaceae</taxon>
        <taxon>Aquicella</taxon>
    </lineage>
</organism>
<dbReference type="GO" id="GO:0050343">
    <property type="term" value="F:trans-2-enoyl-CoA reductase (NADH) activity"/>
    <property type="evidence" value="ECO:0007669"/>
    <property type="project" value="UniProtKB-EC"/>
</dbReference>
<comment type="catalytic activity">
    <reaction evidence="9 11">
        <text>a 2,3-saturated acyl-[ACP] + NAD(+) = a (2E)-enoyl-[ACP] + NADH + H(+)</text>
        <dbReference type="Rhea" id="RHEA:10240"/>
        <dbReference type="Rhea" id="RHEA-COMP:9925"/>
        <dbReference type="Rhea" id="RHEA-COMP:9926"/>
        <dbReference type="ChEBI" id="CHEBI:15378"/>
        <dbReference type="ChEBI" id="CHEBI:57540"/>
        <dbReference type="ChEBI" id="CHEBI:57945"/>
        <dbReference type="ChEBI" id="CHEBI:78784"/>
        <dbReference type="ChEBI" id="CHEBI:78785"/>
        <dbReference type="EC" id="1.3.1.9"/>
    </reaction>
</comment>
<evidence type="ECO:0000256" key="7">
    <source>
        <dbReference type="ARBA" id="ARBA00023160"/>
    </source>
</evidence>
<evidence type="ECO:0000313" key="16">
    <source>
        <dbReference type="Proteomes" id="UP000324194"/>
    </source>
</evidence>
<dbReference type="FunFam" id="3.40.50.720:FF:000221">
    <property type="entry name" value="Enoyl-[acyl-carrier-protein] reductase [NADH]"/>
    <property type="match status" value="1"/>
</dbReference>
<evidence type="ECO:0000313" key="15">
    <source>
        <dbReference type="EMBL" id="VVC74921.1"/>
    </source>
</evidence>
<dbReference type="KEGG" id="asip:AQUSIP_01950"/>
<evidence type="ECO:0000256" key="4">
    <source>
        <dbReference type="ARBA" id="ARBA00023002"/>
    </source>
</evidence>
<dbReference type="Gene3D" id="3.40.50.720">
    <property type="entry name" value="NAD(P)-binding Rossmann-like Domain"/>
    <property type="match status" value="1"/>
</dbReference>
<feature type="binding site" evidence="11">
    <location>
        <begin position="272"/>
        <end position="274"/>
    </location>
    <ligand>
        <name>NAD(+)</name>
        <dbReference type="ChEBI" id="CHEBI:57540"/>
    </ligand>
</feature>
<dbReference type="EMBL" id="LR699119">
    <property type="protein sequence ID" value="VVC74921.1"/>
    <property type="molecule type" value="Genomic_DNA"/>
</dbReference>
<dbReference type="Pfam" id="PF12241">
    <property type="entry name" value="Enoyl_reductase"/>
    <property type="match status" value="1"/>
</dbReference>
<dbReference type="OrthoDB" id="9802260at2"/>
<feature type="domain" description="Enoyl reductase FAD binding" evidence="12">
    <location>
        <begin position="324"/>
        <end position="385"/>
    </location>
</feature>
<dbReference type="EC" id="1.3.1.9" evidence="11"/>
<dbReference type="GO" id="GO:0004318">
    <property type="term" value="F:enoyl-[acyl-carrier-protein] reductase (NADH) activity"/>
    <property type="evidence" value="ECO:0007669"/>
    <property type="project" value="UniProtKB-UniRule"/>
</dbReference>
<comment type="function">
    <text evidence="11">Involved in the final reduction of the elongation cycle of fatty acid synthesis (FAS II). Catalyzes the reduction of a carbon-carbon double bond in an enoyl moiety that is covalently linked to an acyl carrier protein (ACP).</text>
</comment>
<protein>
    <recommendedName>
        <fullName evidence="11">Enoyl-[acyl-carrier-protein] reductase [NADH]</fullName>
        <shortName evidence="11">ENR</shortName>
        <ecNumber evidence="11">1.3.1.9</ecNumber>
    </recommendedName>
</protein>
<comment type="pathway">
    <text evidence="11">Lipid metabolism; fatty acid biosynthesis.</text>
</comment>
<dbReference type="HAMAP" id="MF_01838">
    <property type="entry name" value="FabV_reductase"/>
    <property type="match status" value="1"/>
</dbReference>
<feature type="domain" description="Trans-2-enoyl-CoA reductase-like NAD(P)H binding" evidence="14">
    <location>
        <begin position="2"/>
        <end position="78"/>
    </location>
</feature>
<comment type="catalytic activity">
    <reaction evidence="8">
        <text>a 2,3-saturated acyl-CoA + NAD(+) = a (2E)-enoyl-CoA + NADH + H(+)</text>
        <dbReference type="Rhea" id="RHEA:18177"/>
        <dbReference type="ChEBI" id="CHEBI:15378"/>
        <dbReference type="ChEBI" id="CHEBI:57540"/>
        <dbReference type="ChEBI" id="CHEBI:57945"/>
        <dbReference type="ChEBI" id="CHEBI:58856"/>
        <dbReference type="ChEBI" id="CHEBI:65111"/>
        <dbReference type="EC" id="1.3.1.44"/>
    </reaction>
</comment>
<dbReference type="InterPro" id="IPR024906">
    <property type="entry name" value="Eno_Rdtase_FAD-bd_dom"/>
</dbReference>
<feature type="site" description="Plays an important role in discriminating NADH against NADPH" evidence="11">
    <location>
        <position position="74"/>
    </location>
</feature>
<dbReference type="AlphaFoldDB" id="A0A5E4PEY9"/>
<evidence type="ECO:0000256" key="9">
    <source>
        <dbReference type="ARBA" id="ARBA00048572"/>
    </source>
</evidence>
<evidence type="ECO:0000256" key="5">
    <source>
        <dbReference type="ARBA" id="ARBA00023027"/>
    </source>
</evidence>
<dbReference type="RefSeq" id="WP_148337760.1">
    <property type="nucleotide sequence ID" value="NZ_LR699119.1"/>
</dbReference>
<feature type="binding site" evidence="11">
    <location>
        <begin position="47"/>
        <end position="52"/>
    </location>
    <ligand>
        <name>NAD(+)</name>
        <dbReference type="ChEBI" id="CHEBI:57540"/>
    </ligand>
</feature>
<proteinExistence type="inferred from homology"/>
<feature type="domain" description="Trans-2-enoyl-CoA reductase catalytic" evidence="13">
    <location>
        <begin position="81"/>
        <end position="316"/>
    </location>
</feature>
<dbReference type="GO" id="GO:0051287">
    <property type="term" value="F:NAD binding"/>
    <property type="evidence" value="ECO:0007669"/>
    <property type="project" value="UniProtKB-UniRule"/>
</dbReference>
<evidence type="ECO:0000256" key="8">
    <source>
        <dbReference type="ARBA" id="ARBA00048302"/>
    </source>
</evidence>
<feature type="binding site" evidence="11">
    <location>
        <position position="243"/>
    </location>
    <ligand>
        <name>NAD(+)</name>
        <dbReference type="ChEBI" id="CHEBI:57540"/>
    </ligand>
</feature>
<dbReference type="InterPro" id="IPR010758">
    <property type="entry name" value="Trans-2-enoyl-CoA_reductase"/>
</dbReference>
<dbReference type="NCBIfam" id="NF043048">
    <property type="entry name" value="EnoyACPredFabV"/>
    <property type="match status" value="1"/>
</dbReference>
<keyword evidence="5 11" id="KW-0520">NAD</keyword>
<feature type="active site" description="Proton donor" evidence="11">
    <location>
        <position position="234"/>
    </location>
</feature>
<keyword evidence="7 11" id="KW-0275">Fatty acid biosynthesis</keyword>
<dbReference type="PANTHER" id="PTHR37480:SF1">
    <property type="entry name" value="ENOYL-[ACYL-CARRIER-PROTEIN] REDUCTASE [NADH]"/>
    <property type="match status" value="1"/>
</dbReference>
<dbReference type="UniPathway" id="UPA00094"/>
<comment type="subunit">
    <text evidence="1 11">Monomer.</text>
</comment>
<dbReference type="Pfam" id="PF12242">
    <property type="entry name" value="Eno-Rase_NADH_b"/>
    <property type="match status" value="1"/>
</dbReference>
<sequence>MIIQPKIRGFICTTAHPEGCSRVVEEQIRFVKSRSPINGPRNVLVIGASTGYGLASRITATFGAGAKTIGVFFEKEADEKRTASPGWYNSAAFERFAQEEGYYAKSINGDAFSHEIKEQTAQLIRNDLGTVDLIIYSLASPRRTHPLTGQVFSSVLKPIGKSFSGKSIDAFRGEVKDVTIEPANEEEIANTVAVMGGEDWEMWIDYLAEEGLLAEGIKTVAYSYLGPVLTHAIYKDGTIGKAKEHLKATADKLDRKLQSLRGEAVISVDKAVVTQASAAIPVVPLYISILFRIMKEQGTHEGCIEQIYRLFHDHLYASQPPARDGEGYIRIDDLEMKADVQQQIMSVWPAVTTENLEELTDVKGYCDEFYRLFGFNVQGINYEKDTDPFVRIPSLDVEQNMNQVKDAQG</sequence>
<dbReference type="Proteomes" id="UP000324194">
    <property type="component" value="Chromosome 1"/>
</dbReference>
<dbReference type="InterPro" id="IPR050048">
    <property type="entry name" value="FabV-like_NADH_b"/>
</dbReference>